<dbReference type="PANTHER" id="PTHR47336:SF2">
    <property type="entry name" value="TRANSCRIPTION FACTOR HMS1-RELATED"/>
    <property type="match status" value="1"/>
</dbReference>
<feature type="region of interest" description="Disordered" evidence="1">
    <location>
        <begin position="333"/>
        <end position="385"/>
    </location>
</feature>
<reference evidence="4" key="1">
    <citation type="submission" date="2021-06" db="EMBL/GenBank/DDBJ databases">
        <authorList>
            <person name="Kallberg Y."/>
            <person name="Tangrot J."/>
            <person name="Rosling A."/>
        </authorList>
    </citation>
    <scope>NUCLEOTIDE SEQUENCE</scope>
    <source>
        <strain evidence="4">FL966</strain>
    </source>
</reference>
<dbReference type="GO" id="GO:0046983">
    <property type="term" value="F:protein dimerization activity"/>
    <property type="evidence" value="ECO:0007669"/>
    <property type="project" value="InterPro"/>
</dbReference>
<keyword evidence="2" id="KW-0472">Membrane</keyword>
<evidence type="ECO:0000313" key="4">
    <source>
        <dbReference type="EMBL" id="CAG8649784.1"/>
    </source>
</evidence>
<evidence type="ECO:0000256" key="2">
    <source>
        <dbReference type="SAM" id="Phobius"/>
    </source>
</evidence>
<feature type="domain" description="BHLH" evidence="3">
    <location>
        <begin position="382"/>
        <end position="451"/>
    </location>
</feature>
<feature type="region of interest" description="Disordered" evidence="1">
    <location>
        <begin position="283"/>
        <end position="309"/>
    </location>
</feature>
<dbReference type="Proteomes" id="UP000789759">
    <property type="component" value="Unassembled WGS sequence"/>
</dbReference>
<dbReference type="SMART" id="SM00353">
    <property type="entry name" value="HLH"/>
    <property type="match status" value="1"/>
</dbReference>
<keyword evidence="2" id="KW-1133">Transmembrane helix</keyword>
<proteinExistence type="predicted"/>
<organism evidence="4 5">
    <name type="scientific">Cetraspora pellucida</name>
    <dbReference type="NCBI Taxonomy" id="1433469"/>
    <lineage>
        <taxon>Eukaryota</taxon>
        <taxon>Fungi</taxon>
        <taxon>Fungi incertae sedis</taxon>
        <taxon>Mucoromycota</taxon>
        <taxon>Glomeromycotina</taxon>
        <taxon>Glomeromycetes</taxon>
        <taxon>Diversisporales</taxon>
        <taxon>Gigasporaceae</taxon>
        <taxon>Cetraspora</taxon>
    </lineage>
</organism>
<protein>
    <submittedName>
        <fullName evidence="4">4001_t:CDS:1</fullName>
    </submittedName>
</protein>
<gene>
    <name evidence="4" type="ORF">CPELLU_LOCUS9269</name>
</gene>
<comment type="caution">
    <text evidence="4">The sequence shown here is derived from an EMBL/GenBank/DDBJ whole genome shotgun (WGS) entry which is preliminary data.</text>
</comment>
<dbReference type="AlphaFoldDB" id="A0A9N9DUS3"/>
<dbReference type="OrthoDB" id="2133190at2759"/>
<feature type="transmembrane region" description="Helical" evidence="2">
    <location>
        <begin position="574"/>
        <end position="596"/>
    </location>
</feature>
<dbReference type="EMBL" id="CAJVQA010007004">
    <property type="protein sequence ID" value="CAG8649784.1"/>
    <property type="molecule type" value="Genomic_DNA"/>
</dbReference>
<evidence type="ECO:0000256" key="1">
    <source>
        <dbReference type="SAM" id="MobiDB-lite"/>
    </source>
</evidence>
<feature type="transmembrane region" description="Helical" evidence="2">
    <location>
        <begin position="632"/>
        <end position="653"/>
    </location>
</feature>
<feature type="compositionally biased region" description="Polar residues" evidence="1">
    <location>
        <begin position="367"/>
        <end position="380"/>
    </location>
</feature>
<sequence length="1083" mass="120790">MPLISTSGVLSLYSDKQLTTEMAESDSSLNGSTDLQDLLMCESYIDDIMSTINNNPSTAQSPTATLPEFETQLQSMLVNNNTKDSSSQLNDLLNSFQYPAPFSDMLSLSSPKPFLYLPDSTSLDNICPESMQYSLTSDNNSIANICSQEPFLFSPNSANFDNISTSNPLYYSPNSSEISEDISSPDTLSPLNYTLFQDLNVSPTNSALADFGSYSSPTENTFDALLPSGFNIDPIDVQSENNRKRVSIGYDSVSSDESSKKKRKGANGYVKSAKKTNAYVKSTKKIGSNKNGTNPDINATFEEDYSPSKSPVIDMETIKALFASLSDTANRTAEPFDTNLVQDDHSDEEDESTPSDTKLSTPRAKSPTATSQNSKPSANKQQKKLAHNVIERRYRNNINDRINDLKSVVPALCHLKSKDDDVIEEVDGIPAATKTNKATILKKATEYIVHLKKSNEKFKNENDILKKIILTIPGGIELFENYLTNIGDDMKTPPATPPSEFNVPYKYKSPTPGNAGSRLLMSFFMCMTFLTDISQYAQSTPHHHGEGRVIVSNTTESVVPDGIYNSQDGMTINIWYLAKIFTFLMCFTYVIWPSLFSTKTQPTRKSAINSVLSSKVKDATELYTSLSHLTNISLMSTLGFVIGLFIESLRLFLRRFLSWEISCGYVNVEADERLLEVELWNRLGEVELCGGNKCASNLSVLYTCLRTINLLESPYTYHRKMRISSSRIYANAALQCHVGLRSVPFLSRRAVSHFWKLAIKEKGRFNPEEKWLKIALISDQNNGIWESAANRICDHVFNLSKSDKALKPIISTNIPLTYISEIQALLHIKEAFSNLISERQGTNKILKECKFTFSELFEITTPASLMHWYALVGCAVQAFHEGKNDSGVKLINKLREESRINDNLSKRIITVGLLSRSLLICGKVEASIHCADKASDYLSSRKGEKTEATDIDKDLVIGEILNDVHDLAEFCVGWIVLETRVVGLGIIGHLLSKNNGEALSNILNEKHLRSSIDVWARYLRRSSKSSVFDSIPKSRERFIRKLDLLGRIVSGIDDNDSGCDCDYDKQNINEYKATRAMRVLKGM</sequence>
<accession>A0A9N9DUS3</accession>
<name>A0A9N9DUS3_9GLOM</name>
<dbReference type="InterPro" id="IPR052099">
    <property type="entry name" value="Regulatory_TF_Diverse"/>
</dbReference>
<dbReference type="SUPFAM" id="SSF47459">
    <property type="entry name" value="HLH, helix-loop-helix DNA-binding domain"/>
    <property type="match status" value="1"/>
</dbReference>
<keyword evidence="2" id="KW-0812">Transmembrane</keyword>
<dbReference type="Pfam" id="PF00010">
    <property type="entry name" value="HLH"/>
    <property type="match status" value="1"/>
</dbReference>
<evidence type="ECO:0000313" key="5">
    <source>
        <dbReference type="Proteomes" id="UP000789759"/>
    </source>
</evidence>
<dbReference type="PANTHER" id="PTHR47336">
    <property type="entry name" value="TRANSCRIPTION FACTOR HMS1-RELATED"/>
    <property type="match status" value="1"/>
</dbReference>
<evidence type="ECO:0000259" key="3">
    <source>
        <dbReference type="PROSITE" id="PS50888"/>
    </source>
</evidence>
<keyword evidence="5" id="KW-1185">Reference proteome</keyword>
<dbReference type="Gene3D" id="4.10.280.10">
    <property type="entry name" value="Helix-loop-helix DNA-binding domain"/>
    <property type="match status" value="1"/>
</dbReference>
<dbReference type="InterPro" id="IPR036638">
    <property type="entry name" value="HLH_DNA-bd_sf"/>
</dbReference>
<dbReference type="InterPro" id="IPR011598">
    <property type="entry name" value="bHLH_dom"/>
</dbReference>
<feature type="compositionally biased region" description="Polar residues" evidence="1">
    <location>
        <begin position="285"/>
        <end position="297"/>
    </location>
</feature>
<feature type="region of interest" description="Disordered" evidence="1">
    <location>
        <begin position="250"/>
        <end position="269"/>
    </location>
</feature>
<dbReference type="PROSITE" id="PS50888">
    <property type="entry name" value="BHLH"/>
    <property type="match status" value="1"/>
</dbReference>